<evidence type="ECO:0000313" key="9">
    <source>
        <dbReference type="Proteomes" id="UP000008144"/>
    </source>
</evidence>
<evidence type="ECO:0000256" key="1">
    <source>
        <dbReference type="ARBA" id="ARBA00022723"/>
    </source>
</evidence>
<evidence type="ECO:0000259" key="6">
    <source>
        <dbReference type="PROSITE" id="PS50178"/>
    </source>
</evidence>
<feature type="region of interest" description="Disordered" evidence="5">
    <location>
        <begin position="69"/>
        <end position="124"/>
    </location>
</feature>
<dbReference type="SUPFAM" id="SSF57903">
    <property type="entry name" value="FYVE/PHD zinc finger"/>
    <property type="match status" value="1"/>
</dbReference>
<dbReference type="GO" id="GO:0032266">
    <property type="term" value="F:phosphatidylinositol-3-phosphate binding"/>
    <property type="evidence" value="ECO:0000318"/>
    <property type="project" value="GO_Central"/>
</dbReference>
<protein>
    <submittedName>
        <fullName evidence="7">Zinc finger protein</fullName>
    </submittedName>
</protein>
<evidence type="ECO:0000256" key="5">
    <source>
        <dbReference type="SAM" id="MobiDB-lite"/>
    </source>
</evidence>
<dbReference type="Ensembl" id="ENSCINT00000034169.1">
    <property type="protein sequence ID" value="ENSCINP00000031381.1"/>
    <property type="gene ID" value="ENSCING00000019958.1"/>
</dbReference>
<dbReference type="PANTHER" id="PTHR46603">
    <property type="entry name" value="ABSCISSION/NOCUT CHECKPOINT REGULATOR"/>
    <property type="match status" value="1"/>
</dbReference>
<evidence type="ECO:0000256" key="3">
    <source>
        <dbReference type="ARBA" id="ARBA00022833"/>
    </source>
</evidence>
<dbReference type="Pfam" id="PF01363">
    <property type="entry name" value="FYVE"/>
    <property type="match status" value="1"/>
</dbReference>
<dbReference type="GO" id="GO:0005813">
    <property type="term" value="C:centrosome"/>
    <property type="evidence" value="ECO:0000318"/>
    <property type="project" value="GO_Central"/>
</dbReference>
<dbReference type="CDD" id="cd15749">
    <property type="entry name" value="FYVE_ZFY19"/>
    <property type="match status" value="1"/>
</dbReference>
<proteinExistence type="evidence at transcript level"/>
<reference evidence="9" key="1">
    <citation type="journal article" date="2002" name="Science">
        <title>The draft genome of Ciona intestinalis: insights into chordate and vertebrate origins.</title>
        <authorList>
            <person name="Dehal P."/>
            <person name="Satou Y."/>
            <person name="Campbell R.K."/>
            <person name="Chapman J."/>
            <person name="Degnan B."/>
            <person name="De Tomaso A."/>
            <person name="Davidson B."/>
            <person name="Di Gregorio A."/>
            <person name="Gelpke M."/>
            <person name="Goodstein D.M."/>
            <person name="Harafuji N."/>
            <person name="Hastings K.E."/>
            <person name="Ho I."/>
            <person name="Hotta K."/>
            <person name="Huang W."/>
            <person name="Kawashima T."/>
            <person name="Lemaire P."/>
            <person name="Martinez D."/>
            <person name="Meinertzhagen I.A."/>
            <person name="Necula S."/>
            <person name="Nonaka M."/>
            <person name="Putnam N."/>
            <person name="Rash S."/>
            <person name="Saiga H."/>
            <person name="Satake M."/>
            <person name="Terry A."/>
            <person name="Yamada L."/>
            <person name="Wang H.G."/>
            <person name="Awazu S."/>
            <person name="Azumi K."/>
            <person name="Boore J."/>
            <person name="Branno M."/>
            <person name="Chin-Bow S."/>
            <person name="DeSantis R."/>
            <person name="Doyle S."/>
            <person name="Francino P."/>
            <person name="Keys D.N."/>
            <person name="Haga S."/>
            <person name="Hayashi H."/>
            <person name="Hino K."/>
            <person name="Imai K.S."/>
            <person name="Inaba K."/>
            <person name="Kano S."/>
            <person name="Kobayashi K."/>
            <person name="Kobayashi M."/>
            <person name="Lee B.I."/>
            <person name="Makabe K.W."/>
            <person name="Manohar C."/>
            <person name="Matassi G."/>
            <person name="Medina M."/>
            <person name="Mochizuki Y."/>
            <person name="Mount S."/>
            <person name="Morishita T."/>
            <person name="Miura S."/>
            <person name="Nakayama A."/>
            <person name="Nishizaka S."/>
            <person name="Nomoto H."/>
            <person name="Ohta F."/>
            <person name="Oishi K."/>
            <person name="Rigoutsos I."/>
            <person name="Sano M."/>
            <person name="Sasaki A."/>
            <person name="Sasakura Y."/>
            <person name="Shoguchi E."/>
            <person name="Shin-i T."/>
            <person name="Spagnuolo A."/>
            <person name="Stainier D."/>
            <person name="Suzuki M.M."/>
            <person name="Tassy O."/>
            <person name="Takatori N."/>
            <person name="Tokuoka M."/>
            <person name="Yagi K."/>
            <person name="Yoshizaki F."/>
            <person name="Wada S."/>
            <person name="Zhang C."/>
            <person name="Hyatt P.D."/>
            <person name="Larimer F."/>
            <person name="Detter C."/>
            <person name="Doggett N."/>
            <person name="Glavina T."/>
            <person name="Hawkins T."/>
            <person name="Richardson P."/>
            <person name="Lucas S."/>
            <person name="Kohara Y."/>
            <person name="Levine M."/>
            <person name="Satoh N."/>
            <person name="Rokhsar D.S."/>
        </authorList>
    </citation>
    <scope>NUCLEOTIDE SEQUENCE [LARGE SCALE GENOMIC DNA]</scope>
</reference>
<evidence type="ECO:0000313" key="8">
    <source>
        <dbReference type="Ensembl" id="ENSCINP00000031381.1"/>
    </source>
</evidence>
<keyword evidence="3" id="KW-0862">Zinc</keyword>
<dbReference type="SUPFAM" id="SSF57845">
    <property type="entry name" value="B-box zinc-binding domain"/>
    <property type="match status" value="1"/>
</dbReference>
<dbReference type="GeneTree" id="ENSGT00390000016108"/>
<keyword evidence="9" id="KW-1185">Reference proteome</keyword>
<dbReference type="EMBL" id="BR000203">
    <property type="protein sequence ID" value="FAA00234.1"/>
    <property type="molecule type" value="mRNA"/>
</dbReference>
<keyword evidence="2 4" id="KW-0863">Zinc-finger</keyword>
<dbReference type="GO" id="GO:0044878">
    <property type="term" value="P:mitotic cytokinesis checkpoint signaling"/>
    <property type="evidence" value="ECO:0000318"/>
    <property type="project" value="GO_Central"/>
</dbReference>
<gene>
    <name evidence="7" type="primary">Ci-ZF(FYVE)-10</name>
</gene>
<dbReference type="PANTHER" id="PTHR46603:SF1">
    <property type="entry name" value="ABSCISSION_NOCUT CHECKPOINT REGULATOR"/>
    <property type="match status" value="1"/>
</dbReference>
<dbReference type="Gene3D" id="3.30.40.10">
    <property type="entry name" value="Zinc/RING finger domain, C3HC4 (zinc finger)"/>
    <property type="match status" value="1"/>
</dbReference>
<dbReference type="STRING" id="7719.ENSCINP00000031381"/>
<dbReference type="CDD" id="cd19817">
    <property type="entry name" value="Bbox1_ANCHR-like"/>
    <property type="match status" value="1"/>
</dbReference>
<organism evidence="7">
    <name type="scientific">Ciona intestinalis</name>
    <name type="common">Transparent sea squirt</name>
    <name type="synonym">Ascidia intestinalis</name>
    <dbReference type="NCBI Taxonomy" id="7719"/>
    <lineage>
        <taxon>Eukaryota</taxon>
        <taxon>Metazoa</taxon>
        <taxon>Chordata</taxon>
        <taxon>Tunicata</taxon>
        <taxon>Ascidiacea</taxon>
        <taxon>Phlebobranchia</taxon>
        <taxon>Cionidae</taxon>
        <taxon>Ciona</taxon>
    </lineage>
</organism>
<dbReference type="EMBL" id="EAAA01001111">
    <property type="status" value="NOT_ANNOTATED_CDS"/>
    <property type="molecule type" value="Genomic_DNA"/>
</dbReference>
<accession>Q1RL31</accession>
<keyword evidence="1" id="KW-0479">Metal-binding</keyword>
<dbReference type="PROSITE" id="PS50178">
    <property type="entry name" value="ZF_FYVE"/>
    <property type="match status" value="1"/>
</dbReference>
<feature type="non-terminal residue" evidence="7">
    <location>
        <position position="1"/>
    </location>
</feature>
<dbReference type="GO" id="GO:0030496">
    <property type="term" value="C:midbody"/>
    <property type="evidence" value="ECO:0000318"/>
    <property type="project" value="GO_Central"/>
</dbReference>
<evidence type="ECO:0000256" key="4">
    <source>
        <dbReference type="PROSITE-ProRule" id="PRU00091"/>
    </source>
</evidence>
<dbReference type="AlphaFoldDB" id="Q1RL31"/>
<dbReference type="Pfam" id="PF22586">
    <property type="entry name" value="ANCHR-like_BBOX"/>
    <property type="match status" value="1"/>
</dbReference>
<dbReference type="Proteomes" id="UP000008144">
    <property type="component" value="Chromosome 13"/>
</dbReference>
<dbReference type="GO" id="GO:0032154">
    <property type="term" value="C:cleavage furrow"/>
    <property type="evidence" value="ECO:0000318"/>
    <property type="project" value="GO_Central"/>
</dbReference>
<dbReference type="InterPro" id="IPR000306">
    <property type="entry name" value="Znf_FYVE"/>
</dbReference>
<evidence type="ECO:0000256" key="2">
    <source>
        <dbReference type="ARBA" id="ARBA00022771"/>
    </source>
</evidence>
<dbReference type="InterPro" id="IPR017455">
    <property type="entry name" value="Znf_FYVE-rel"/>
</dbReference>
<dbReference type="InterPro" id="IPR013083">
    <property type="entry name" value="Znf_RING/FYVE/PHD"/>
</dbReference>
<name>Q1RL31_CIOIN</name>
<sequence>FTVVLTMAGPQNCFICTAKFGFFKKQVDCINCNKTTCKECQNYMMVVPSKGSQPQNVCKQCFQASKNKSSRRVSPPRNFKRELEKRREAEEKKEKKELESPEDQSIRERLEKLRSEPVKNDTERRDISVDEIKTRLEKLCTTDRTITDEEIEYRLGKLKGSRPPAIRVHSIRKRPIDQPQSSKEDQSEYSQAKKLIRQFTQEIAMETDDVDSAESSANNIPENPSTDDLIALAVAEIHREEQQMKDEGMTETEISRRLSQLHDLPDVELDEATGMDFDDIDPKSAELIKQIMAEDRLEQSLGYIPNTQSISEVTPKPEPENEEFPWCMLCNDDAIVRCLTCERELFCRNCYKEIHKDSDMKGHKTEKYESKNKDI</sequence>
<evidence type="ECO:0000313" key="7">
    <source>
        <dbReference type="EMBL" id="FAA00234.1"/>
    </source>
</evidence>
<dbReference type="InterPro" id="IPR011011">
    <property type="entry name" value="Znf_FYVE_PHD"/>
</dbReference>
<feature type="compositionally biased region" description="Basic and acidic residues" evidence="5">
    <location>
        <begin position="79"/>
        <end position="124"/>
    </location>
</feature>
<reference evidence="8" key="4">
    <citation type="submission" date="2025-05" db="UniProtKB">
        <authorList>
            <consortium name="Ensembl"/>
        </authorList>
    </citation>
    <scope>IDENTIFICATION</scope>
</reference>
<feature type="domain" description="FYVE-type" evidence="6">
    <location>
        <begin position="7"/>
        <end position="66"/>
    </location>
</feature>
<dbReference type="GO" id="GO:0008270">
    <property type="term" value="F:zinc ion binding"/>
    <property type="evidence" value="ECO:0007669"/>
    <property type="project" value="UniProtKB-KW"/>
</dbReference>
<dbReference type="InterPro" id="IPR044553">
    <property type="entry name" value="Bbox1_ANCHR"/>
</dbReference>
<reference evidence="8" key="3">
    <citation type="journal article" date="2008" name="Genome Biol.">
        <title>Improved genome assembly and evidence-based global gene model set for the chordate Ciona intestinalis: new insight into intron and operon populations.</title>
        <authorList>
            <person name="Satou Y."/>
            <person name="Mineta K."/>
            <person name="Ogasawara M."/>
            <person name="Sasakura Y."/>
            <person name="Shoguchi E."/>
            <person name="Ueno K."/>
            <person name="Yamada L."/>
            <person name="Matsumoto J."/>
            <person name="Wasserscheid J."/>
            <person name="Dewar K."/>
            <person name="Wiley G.B."/>
            <person name="Macmil S.L."/>
            <person name="Roe B.A."/>
            <person name="Zeller R.W."/>
            <person name="Hastings K.E."/>
            <person name="Lemaire P."/>
            <person name="Lindquist E."/>
            <person name="Endo T."/>
            <person name="Hotta K."/>
            <person name="Inaba K."/>
        </authorList>
    </citation>
    <scope>NUCLEOTIDE SEQUENCE [LARGE SCALE GENOMIC DNA]</scope>
    <source>
        <strain evidence="8">wild type</strain>
    </source>
</reference>
<reference evidence="7" key="2">
    <citation type="journal article" date="2006" name="Dev. Biol.">
        <title>Systematic analysis of embryonic expression profiles of zinc finger genes in Ciona intestinalis.</title>
        <authorList>
            <person name="Miwata K."/>
            <person name="Chiba T."/>
            <person name="Horii R."/>
            <person name="Yamada L."/>
            <person name="Kubo A."/>
            <person name="Miyamura D."/>
            <person name="Satoh N."/>
            <person name="Satou Y."/>
        </authorList>
    </citation>
    <scope>NUCLEOTIDE SEQUENCE</scope>
</reference>
<dbReference type="HOGENOM" id="CLU_043234_2_0_1"/>
<dbReference type="SMART" id="SM00064">
    <property type="entry name" value="FYVE"/>
    <property type="match status" value="1"/>
</dbReference>
<dbReference type="OMA" id="CYRECHD"/>